<dbReference type="FunFam" id="1.20.140.100:FF:000004">
    <property type="entry name" value="Dynein axonemal heavy chain 6"/>
    <property type="match status" value="1"/>
</dbReference>
<evidence type="ECO:0000313" key="15">
    <source>
        <dbReference type="Ensembl" id="ENSABRP00000012194.1"/>
    </source>
</evidence>
<dbReference type="Gene3D" id="1.20.920.20">
    <property type="match status" value="1"/>
</dbReference>
<dbReference type="InterPro" id="IPR035706">
    <property type="entry name" value="AAA_9"/>
</dbReference>
<dbReference type="GO" id="GO:0005930">
    <property type="term" value="C:axoneme"/>
    <property type="evidence" value="ECO:0007669"/>
    <property type="project" value="UniProtKB-SubCell"/>
</dbReference>
<dbReference type="FunFam" id="1.20.1270.280:FF:000001">
    <property type="entry name" value="dynein heavy chain 7, axonemal"/>
    <property type="match status" value="1"/>
</dbReference>
<dbReference type="Pfam" id="PF18199">
    <property type="entry name" value="Dynein_C"/>
    <property type="match status" value="1"/>
</dbReference>
<keyword evidence="4" id="KW-0493">Microtubule</keyword>
<dbReference type="InterPro" id="IPR026983">
    <property type="entry name" value="DHC"/>
</dbReference>
<dbReference type="Gene3D" id="1.10.8.1220">
    <property type="match status" value="1"/>
</dbReference>
<dbReference type="GO" id="GO:0030286">
    <property type="term" value="C:dynein complex"/>
    <property type="evidence" value="ECO:0007669"/>
    <property type="project" value="UniProtKB-KW"/>
</dbReference>
<dbReference type="InterPro" id="IPR041228">
    <property type="entry name" value="Dynein_C"/>
</dbReference>
<evidence type="ECO:0000259" key="14">
    <source>
        <dbReference type="SMART" id="SM00382"/>
    </source>
</evidence>
<keyword evidence="9" id="KW-0969">Cilium</keyword>
<dbReference type="Gene3D" id="6.10.140.1060">
    <property type="match status" value="1"/>
</dbReference>
<dbReference type="FunFam" id="3.40.50.300:FF:000362">
    <property type="entry name" value="Dynein, axonemal, heavy chain 6"/>
    <property type="match status" value="1"/>
</dbReference>
<evidence type="ECO:0000256" key="1">
    <source>
        <dbReference type="ARBA" id="ARBA00004430"/>
    </source>
</evidence>
<name>A0A8B9C1S6_9AVES</name>
<dbReference type="PANTHER" id="PTHR22878">
    <property type="entry name" value="DYNEIN HEAVY CHAIN 6, AXONEMAL-LIKE-RELATED"/>
    <property type="match status" value="1"/>
</dbReference>
<dbReference type="Gene3D" id="1.10.472.130">
    <property type="match status" value="1"/>
</dbReference>
<dbReference type="InterPro" id="IPR043157">
    <property type="entry name" value="Dynein_AAA1S"/>
</dbReference>
<proteinExistence type="inferred from homology"/>
<accession>A0A8B9C1S6</accession>
<evidence type="ECO:0000256" key="13">
    <source>
        <dbReference type="SAM" id="Coils"/>
    </source>
</evidence>
<comment type="subcellular location">
    <subcellularLocation>
        <location evidence="1">Cytoplasm</location>
        <location evidence="1">Cytoskeleton</location>
        <location evidence="1">Cilium axoneme</location>
    </subcellularLocation>
</comment>
<evidence type="ECO:0000256" key="8">
    <source>
        <dbReference type="ARBA" id="ARBA00023054"/>
    </source>
</evidence>
<dbReference type="GO" id="GO:0051959">
    <property type="term" value="F:dynein light intermediate chain binding"/>
    <property type="evidence" value="ECO:0007669"/>
    <property type="project" value="InterPro"/>
</dbReference>
<dbReference type="Gene3D" id="1.20.140.100">
    <property type="entry name" value="Dynein heavy chain, N-terminal domain 2"/>
    <property type="match status" value="1"/>
</dbReference>
<feature type="domain" description="AAA+ ATPase" evidence="14">
    <location>
        <begin position="1546"/>
        <end position="1701"/>
    </location>
</feature>
<reference evidence="15" key="1">
    <citation type="submission" date="2025-08" db="UniProtKB">
        <authorList>
            <consortium name="Ensembl"/>
        </authorList>
    </citation>
    <scope>IDENTIFICATION</scope>
</reference>
<keyword evidence="7" id="KW-0243">Dynein</keyword>
<evidence type="ECO:0000256" key="10">
    <source>
        <dbReference type="ARBA" id="ARBA00023175"/>
    </source>
</evidence>
<dbReference type="FunFam" id="3.40.50.300:FF:002141">
    <property type="entry name" value="Dynein heavy chain"/>
    <property type="match status" value="1"/>
</dbReference>
<evidence type="ECO:0000256" key="9">
    <source>
        <dbReference type="ARBA" id="ARBA00023069"/>
    </source>
</evidence>
<dbReference type="GO" id="GO:0003341">
    <property type="term" value="P:cilium movement"/>
    <property type="evidence" value="ECO:0007669"/>
    <property type="project" value="UniProtKB-ARBA"/>
</dbReference>
<gene>
    <name evidence="15" type="primary">DNAH3</name>
</gene>
<dbReference type="InterPro" id="IPR024317">
    <property type="entry name" value="Dynein_heavy_chain_D4_dom"/>
</dbReference>
<dbReference type="GO" id="GO:0008569">
    <property type="term" value="F:minus-end-directed microtubule motor activity"/>
    <property type="evidence" value="ECO:0007669"/>
    <property type="project" value="InterPro"/>
</dbReference>
<dbReference type="Pfam" id="PF03028">
    <property type="entry name" value="Dynein_heavy"/>
    <property type="match status" value="1"/>
</dbReference>
<dbReference type="GO" id="GO:0045505">
    <property type="term" value="F:dynein intermediate chain binding"/>
    <property type="evidence" value="ECO:0007669"/>
    <property type="project" value="InterPro"/>
</dbReference>
<evidence type="ECO:0000256" key="2">
    <source>
        <dbReference type="ARBA" id="ARBA00008887"/>
    </source>
</evidence>
<organism evidence="15 16">
    <name type="scientific">Anser brachyrhynchus</name>
    <name type="common">Pink-footed goose</name>
    <dbReference type="NCBI Taxonomy" id="132585"/>
    <lineage>
        <taxon>Eukaryota</taxon>
        <taxon>Metazoa</taxon>
        <taxon>Chordata</taxon>
        <taxon>Craniata</taxon>
        <taxon>Vertebrata</taxon>
        <taxon>Euteleostomi</taxon>
        <taxon>Archelosauria</taxon>
        <taxon>Archosauria</taxon>
        <taxon>Dinosauria</taxon>
        <taxon>Saurischia</taxon>
        <taxon>Theropoda</taxon>
        <taxon>Coelurosauria</taxon>
        <taxon>Aves</taxon>
        <taxon>Neognathae</taxon>
        <taxon>Galloanserae</taxon>
        <taxon>Anseriformes</taxon>
        <taxon>Anatidae</taxon>
        <taxon>Anserinae</taxon>
        <taxon>Anser</taxon>
    </lineage>
</organism>
<dbReference type="FunFam" id="1.20.920.30:FF:000002">
    <property type="entry name" value="Dynein axonemal heavy chain 3"/>
    <property type="match status" value="1"/>
</dbReference>
<dbReference type="InterPro" id="IPR024743">
    <property type="entry name" value="Dynein_HC_stalk"/>
</dbReference>
<dbReference type="GeneTree" id="ENSGT00940000154959"/>
<keyword evidence="11" id="KW-0206">Cytoskeleton</keyword>
<evidence type="ECO:0000256" key="4">
    <source>
        <dbReference type="ARBA" id="ARBA00022701"/>
    </source>
</evidence>
<dbReference type="FunFam" id="3.10.490.20:FF:000001">
    <property type="entry name" value="dynein heavy chain 7, axonemal"/>
    <property type="match status" value="1"/>
</dbReference>
<keyword evidence="3" id="KW-0963">Cytoplasm</keyword>
<dbReference type="InterPro" id="IPR041589">
    <property type="entry name" value="DNAH3_AAA_lid_1"/>
</dbReference>
<reference evidence="15" key="2">
    <citation type="submission" date="2025-09" db="UniProtKB">
        <authorList>
            <consortium name="Ensembl"/>
        </authorList>
    </citation>
    <scope>IDENTIFICATION</scope>
</reference>
<dbReference type="InterPro" id="IPR041658">
    <property type="entry name" value="AAA_lid_11"/>
</dbReference>
<dbReference type="Proteomes" id="UP000694426">
    <property type="component" value="Unplaced"/>
</dbReference>
<dbReference type="InterPro" id="IPR043160">
    <property type="entry name" value="Dynein_C_barrel"/>
</dbReference>
<dbReference type="InterPro" id="IPR035699">
    <property type="entry name" value="AAA_6"/>
</dbReference>
<dbReference type="FunFam" id="1.20.58.1120:FF:000005">
    <property type="entry name" value="Dynein, axonemal, heavy chain 12"/>
    <property type="match status" value="1"/>
</dbReference>
<keyword evidence="12" id="KW-0966">Cell projection</keyword>
<dbReference type="Gene3D" id="1.20.58.1120">
    <property type="match status" value="1"/>
</dbReference>
<dbReference type="FunFam" id="3.40.50.300:FF:000223">
    <property type="entry name" value="Dynein heavy chain 3, axonemal"/>
    <property type="match status" value="1"/>
</dbReference>
<evidence type="ECO:0000256" key="12">
    <source>
        <dbReference type="ARBA" id="ARBA00023273"/>
    </source>
</evidence>
<dbReference type="Ensembl" id="ENSABRT00000017465.1">
    <property type="protein sequence ID" value="ENSABRP00000012194.1"/>
    <property type="gene ID" value="ENSABRG00000007924.1"/>
</dbReference>
<dbReference type="Gene3D" id="1.20.1270.280">
    <property type="match status" value="1"/>
</dbReference>
<evidence type="ECO:0000256" key="11">
    <source>
        <dbReference type="ARBA" id="ARBA00023212"/>
    </source>
</evidence>
<dbReference type="Pfam" id="PF12781">
    <property type="entry name" value="AAA_9"/>
    <property type="match status" value="1"/>
</dbReference>
<comment type="similarity">
    <text evidence="2">Belongs to the dynein heavy chain family.</text>
</comment>
<dbReference type="Pfam" id="PF12775">
    <property type="entry name" value="AAA_7"/>
    <property type="match status" value="1"/>
</dbReference>
<dbReference type="InterPro" id="IPR027417">
    <property type="entry name" value="P-loop_NTPase"/>
</dbReference>
<dbReference type="Pfam" id="PF08393">
    <property type="entry name" value="DHC_N2"/>
    <property type="match status" value="1"/>
</dbReference>
<dbReference type="FunFam" id="3.40.50.300:FF:000063">
    <property type="entry name" value="dynein heavy chain 6, axonemal"/>
    <property type="match status" value="1"/>
</dbReference>
<dbReference type="GO" id="GO:0005524">
    <property type="term" value="F:ATP binding"/>
    <property type="evidence" value="ECO:0007669"/>
    <property type="project" value="UniProtKB-KW"/>
</dbReference>
<dbReference type="FunFam" id="1.10.8.710:FF:000004">
    <property type="entry name" value="Dynein axonemal heavy chain 6"/>
    <property type="match status" value="1"/>
</dbReference>
<evidence type="ECO:0000256" key="6">
    <source>
        <dbReference type="ARBA" id="ARBA00022840"/>
    </source>
</evidence>
<keyword evidence="16" id="KW-1185">Reference proteome</keyword>
<protein>
    <submittedName>
        <fullName evidence="15">Dynein axonemal heavy chain 3</fullName>
    </submittedName>
</protein>
<dbReference type="InterPro" id="IPR041466">
    <property type="entry name" value="Dynein_AAA5_ext"/>
</dbReference>
<feature type="coiled-coil region" evidence="13">
    <location>
        <begin position="2353"/>
        <end position="2415"/>
    </location>
</feature>
<sequence length="3561" mass="406968">MQQASWTLAAPFKEQSHYRSPSDSIANNYTPTARDLKLKNLHKLTSSSMTRTSLGSRYCYYIHNGVQEDMLAPQDKEVMNVILKQIPAHLLANPYLENSLVCLKEEIKADYRISLMKAIGKTHNLLAIQNIFIHRIHCKEQGKTKKLLKTLYVLPSFRWIPTCASIFLDEKRKWLNFAPQNDYDSPQQIESYFSSVATLMSLQLRGMVVNSLEDLLAFFMIYKVYAVRCIYAYSFQCYIETIIRPAIKCNTNFINKVLHLTSFMIPVICLFTFCCRLCDEYNVIAKRMSELPLNTEELVEFDAFLKKSSKVTASKLRQEVSEAARRLEFLMDYADLSSMSHLQIMKVSTWKCLYIDTGIDVASSRMLMKDLAGIFDGNIFLLLLSLKAINKEEELLERNKSQFPLLQIIITNKQPFEQLWLTAYEFHTKSEEWMNGSLQKLNADEITEETGNMWRTMYKLSKSFPDLAGPRRLAESTKYKLDKFKQHLPVLSIACNRGMKERHWEQYSIYYISEIRVSFQFRLEPIGAAASKEYSLEKSIEKMKSEWVNMQFNLVKYRDTNNSILSAVDDIQLLLDDHIVKTQTMCGSPFIKPIEAECRAWEEKLTLMQDILDSWLKCQATWLYLEPIFSSEDIIAQMPEEGRKFGVVDTYWKDIMAQVVKDTRVLVATEQPMMLDRFQEANTLLEDIQKGLNTYLEKKRLFFPRFFFLSNDELLEILSETKDPLRVQPHLKKCFEGIAKLEFTEDLEILGMISSEKEIVPFIDKIYPMNAKGMVEKWLLQVEEMMLASVRQVLQDGIKGYIEVPRKTWVLQWPGQVVICVSSIYWTEEVSEAITKGTLRDFLEKSNLQIGDIVELVRGKLSSGARLTLGALTVIDVHARDVVEKLVEDKITDLNDFQWISQLRYYWEENDVIVRMITTEAKYGYEYLGNSLRLVITPLTDRCYRTLMGALKLNLGGAPEGPAGTGKTETTKDLAKALAKQCVVFNCSDGLDYKAMGKFFKGLAQSGAWSCFDEFNRIEVEVLSVVAQQILSIQQAIIRKLKTFIFEGTEISLNPTCAVFITMNPGYAGRAELPDNLKALFRTVAMMVPDYALIGEISLYSMGFLDSRSLAQKIVATYRLCSEQLSSQHHYDYGMRAVKSVLTAAGNLKLKYPTENESVLLLRALMDVNLAKFLAQDVPLFQGIISDLFPGVVLPTPDYDLFVKALTENIKKMDLQPVPWFIGKIIQIYEMMLVRHGFMIVGDPLGGKTCAYKVLAGALGDLCAAKSMDEFAVQYKVINPKAITMGQLYGSFDPVSHEWTDGVLANAFRAQASSTTDDRKWIIFDGPVDAVWIENMNTVLDDNKKLCLMSGEIIQMNSKMSLIFEPADLEEASPATVSRCGMIYMDPQQLGWKPLKDSYMNTLPPNLQEEHRELFASEYFCKDVFWIGTYGCYWHLTKICVLDEIKQPEEEGKESMSSQQITLWLQGLLLFALVWTIGGTIDADSRKKFDLFYRNLLMGQDDGNPRPKNVKLTRNNIFPEKGVSELIIPTTETARQVFFLKTYVEHNVPLLFVGPTGTGKSAITNNFLLQLPKEKYIPSFINFSARTSANQTQDIIMSKLDRRRKGLFGPPPGKKALIFVDDLNMPAKEVYGAQPPIELLRQWIDHGHWYDKKDTSKINIVDVLLLSAMGPPGGGRNDITGRKSIKYSENFSAILILYLFSLFRLGKVMVQATMVIYKMALENFLPTPSKSHYVFNLRDFSRVIKGVLLCPHTHDEDKLIRLWIHEIYRVFYDRFVDEEDRKVFFHMVLSHLSPTGKVSDDNIRSLFFGDYLKPDSNVKVYDEITDLKQLTTVMEYYLEEYNNISRAPMSLVMFKFAIEHISRICRVLKQDNGHLLLVGIGGSGRQSATKLATYMSSFELFQIEITKSYGINEWKEDIKQVMLKAGVGNKDMSFLFCDNQIKDEAFVEDINMLLNTGDVPNIFAADEKAEIVEKMQSAARTENRKIEATPLAMYNFFIERVKKNLHIVLAMSPIGDAFRNRLRMFPSLINCCTIDWFQTWPTDALEMVANKFLEDVELEDDIRKEVVSMCKYFQESVRVLSINYYSTLRRHNYVTPTSYLELILTFKTLLNSKRREVDMMRNRYLMGLQKLDFASSQVSEMQKELTALQPELIQTSAETEKMMIQIEKETIEVDAKKELVSADEKEANEAAAVAKAIKDECEGDLAEAMPALEAALAALDTLNPSDISLVKSMQNPPGPVKLVMESICVMKGTKPERKPDPSGSGKMIEDYWGPSRKILGDLKFLESLKAYDKDNIPPAIMKRIRERFINHPDFQPAVIKNVSSACEGLCKWVRAMEVYDRVAKVVAPKRERLRTAEELLDVQMQKLKTKQAELKEVVDRLQALNDDFENMNDRKRELENNIELCSKKLVRAEQLISGLGGEKDRWTEAARLLRIRYIDLTGDVLLSSGTVAYLGAFTVDYRLQCQKQWQVLCNKKNIPCSSDFTLSNTLGDPVKIRAWQIAGLPVDSFSIDNGIIVSNSRRWALMIDPQRQANKWVKNMEKTNRLSVIKLSDTHYVRTLENAIQLGTPVLLENIGEELDAFIEPILLKLTFKQQGVEYMKLGENIIEYSKDFRFYITTRLRNPHYLPELAVKVCILNFMITPLGLQDQLLGIVAAKEKPELEEKKNELIVESAANKKQLKEIEDKILEVLSKSEGNILEDETAINILSSSKELSEEISEKQKIASATEMQIDSTRVGYKPVAVHSAVVFFCISDLANVEPMYQYSLIWFINLYVQSIAKSRKSEDLEERIKNIIEHFTVSIYNNVCRSLFEKDKLLFSLLLTVGIMKGKDQIDDEVWRFLLTGGVALDNPHPNPAPDWLSDKSWAELVRASSLTNLKGLMEHVRENFLKWKLIYDSVRPHEEKFPDAWSVLMGLDRIVILRCLRPDKIVPAVQEFIVESMGRTFIEPPTFDLGRSYNDSNCCAPLIFVLSPGADPMAGLLKFADDVGMGGTSIQTISLGQGQGPIAAKMISQAITDGTWVVLQNCHLATSWMPALEKICEEVIVPENTNDKFRLWLTSYPSEKFPVSILQNGIKMTNEPPKGVRANLLRSYLNDPISDPAFFSSCQKPEIWQKMLFGLCFFHAIVQERRNFGPLGWNIPYEFNESDLRISMRQIQMFLNEYEEIPFEALTYLTGECNYGGRVTDDKDRRLLLSLLSVFYSKDIEQDKYMLAPGDDYYIPPHGPYESYIEYLRNLPITTHPEVFGLHENADITKDNQETNQLFSGVLLTLPREAGGGGKSPQKTVEDLAQDILTKLPNDFDVKEVMKIYPVLYEESMNTVLRQELIRFNRLTEVVRSSLVNLGKAIKGQVLMSSELEDVFNSMLMGKVPSMWAVKSYPSLKLLGSYVSDLLCRLNFFQDWVINGPPTVFWLSGFYFTQSFLTGVLQNYARKYTIPIDHIGFEFEVMKEEHTMEKMPEDGAYVKGLFLEGARWDRDSLVIGESLPKILYDSLPIIWLKPGESSRFRHMNIYSCPVYKTSARRGVLSTTGHSTNYVLSIELPSDKPQKHWINRGVAALCQLDD</sequence>
<dbReference type="Pfam" id="PF12780">
    <property type="entry name" value="AAA_8"/>
    <property type="match status" value="1"/>
</dbReference>
<evidence type="ECO:0000256" key="3">
    <source>
        <dbReference type="ARBA" id="ARBA00022490"/>
    </source>
</evidence>
<dbReference type="Pfam" id="PF17852">
    <property type="entry name" value="Dynein_AAA_lid"/>
    <property type="match status" value="1"/>
</dbReference>
<feature type="domain" description="AAA+ ATPase" evidence="14">
    <location>
        <begin position="953"/>
        <end position="1092"/>
    </location>
</feature>
<dbReference type="SMART" id="SM00382">
    <property type="entry name" value="AAA"/>
    <property type="match status" value="2"/>
</dbReference>
<dbReference type="Gene3D" id="1.20.920.30">
    <property type="match status" value="1"/>
</dbReference>
<dbReference type="FunFam" id="3.40.50.300:FF:001328">
    <property type="entry name" value="Dynein heavy chain 6, axonemal"/>
    <property type="match status" value="1"/>
</dbReference>
<dbReference type="InterPro" id="IPR003593">
    <property type="entry name" value="AAA+_ATPase"/>
</dbReference>
<keyword evidence="6" id="KW-0067">ATP-binding</keyword>
<dbReference type="GO" id="GO:0005874">
    <property type="term" value="C:microtubule"/>
    <property type="evidence" value="ECO:0007669"/>
    <property type="project" value="UniProtKB-KW"/>
</dbReference>
<dbReference type="InterPro" id="IPR042222">
    <property type="entry name" value="Dynein_2_N"/>
</dbReference>
<dbReference type="FunFam" id="1.20.920.20:FF:000006">
    <property type="entry name" value="Dynein, axonemal, heavy chain 6"/>
    <property type="match status" value="1"/>
</dbReference>
<dbReference type="Gene3D" id="1.10.8.720">
    <property type="entry name" value="Region D6 of dynein motor"/>
    <property type="match status" value="1"/>
</dbReference>
<dbReference type="Gene3D" id="3.40.50.300">
    <property type="entry name" value="P-loop containing nucleotide triphosphate hydrolases"/>
    <property type="match status" value="5"/>
</dbReference>
<dbReference type="InterPro" id="IPR013602">
    <property type="entry name" value="Dynein_heavy_linker"/>
</dbReference>
<dbReference type="PANTHER" id="PTHR22878:SF71">
    <property type="entry name" value="DYNEIN, AXONEMAL, HEAVY CHAIN 3"/>
    <property type="match status" value="1"/>
</dbReference>
<dbReference type="SUPFAM" id="SSF52540">
    <property type="entry name" value="P-loop containing nucleoside triphosphate hydrolases"/>
    <property type="match status" value="4"/>
</dbReference>
<evidence type="ECO:0000256" key="7">
    <source>
        <dbReference type="ARBA" id="ARBA00023017"/>
    </source>
</evidence>
<dbReference type="InterPro" id="IPR004273">
    <property type="entry name" value="Dynein_heavy_D6_P-loop"/>
</dbReference>
<keyword evidence="8 13" id="KW-0175">Coiled coil</keyword>
<dbReference type="Pfam" id="PF18198">
    <property type="entry name" value="AAA_lid_11"/>
    <property type="match status" value="1"/>
</dbReference>
<keyword evidence="10" id="KW-0505">Motor protein</keyword>
<dbReference type="FunFam" id="1.10.8.720:FF:000001">
    <property type="entry name" value="dynein heavy chain 7, axonemal"/>
    <property type="match status" value="1"/>
</dbReference>
<dbReference type="Pfam" id="PF12774">
    <property type="entry name" value="AAA_6"/>
    <property type="match status" value="1"/>
</dbReference>
<dbReference type="InterPro" id="IPR042228">
    <property type="entry name" value="Dynein_linker_3"/>
</dbReference>
<dbReference type="Gene3D" id="1.10.8.710">
    <property type="match status" value="1"/>
</dbReference>
<keyword evidence="5" id="KW-0547">Nucleotide-binding</keyword>
<dbReference type="FunFam" id="1.10.8.1220:FF:000001">
    <property type="entry name" value="Dynein axonemal heavy chain 5"/>
    <property type="match status" value="1"/>
</dbReference>
<evidence type="ECO:0000256" key="5">
    <source>
        <dbReference type="ARBA" id="ARBA00022741"/>
    </source>
</evidence>
<dbReference type="Gene3D" id="3.10.490.20">
    <property type="match status" value="1"/>
</dbReference>
<dbReference type="InterPro" id="IPR042219">
    <property type="entry name" value="AAA_lid_11_sf"/>
</dbReference>
<dbReference type="Gene3D" id="3.20.180.20">
    <property type="entry name" value="Dynein heavy chain, N-terminal domain 2"/>
    <property type="match status" value="1"/>
</dbReference>
<dbReference type="FunFam" id="3.20.180.20:FF:000003">
    <property type="entry name" value="Dynein heavy chain 12, axonemal"/>
    <property type="match status" value="1"/>
</dbReference>
<dbReference type="Pfam" id="PF12777">
    <property type="entry name" value="MT"/>
    <property type="match status" value="1"/>
</dbReference>
<evidence type="ECO:0000313" key="16">
    <source>
        <dbReference type="Proteomes" id="UP000694426"/>
    </source>
</evidence>
<dbReference type="Pfam" id="PF17857">
    <property type="entry name" value="AAA_lid_1"/>
    <property type="match status" value="1"/>
</dbReference>